<keyword evidence="13" id="KW-1185">Reference proteome</keyword>
<keyword evidence="4" id="KW-0813">Transport</keyword>
<gene>
    <name evidence="12" type="ORF">AC578_11028</name>
</gene>
<feature type="compositionally biased region" description="Polar residues" evidence="10">
    <location>
        <begin position="458"/>
        <end position="468"/>
    </location>
</feature>
<keyword evidence="9" id="KW-1015">Disulfide bond</keyword>
<protein>
    <recommendedName>
        <fullName evidence="11">CHCH domain-containing protein</fullName>
    </recommendedName>
</protein>
<proteinExistence type="inferred from homology"/>
<accession>A0A139HSE2</accession>
<feature type="compositionally biased region" description="Low complexity" evidence="10">
    <location>
        <begin position="399"/>
        <end position="413"/>
    </location>
</feature>
<dbReference type="GO" id="GO:0006120">
    <property type="term" value="P:mitochondrial electron transport, NADH to ubiquinone"/>
    <property type="evidence" value="ECO:0007669"/>
    <property type="project" value="InterPro"/>
</dbReference>
<feature type="compositionally biased region" description="Low complexity" evidence="10">
    <location>
        <begin position="424"/>
        <end position="434"/>
    </location>
</feature>
<feature type="region of interest" description="Disordered" evidence="10">
    <location>
        <begin position="389"/>
        <end position="518"/>
    </location>
</feature>
<dbReference type="PANTHER" id="PTHR13344:SF0">
    <property type="entry name" value="NADH DEHYDROGENASE [UBIQUINONE] 1 ALPHA SUBCOMPLEX SUBUNIT 8"/>
    <property type="match status" value="1"/>
</dbReference>
<evidence type="ECO:0000256" key="9">
    <source>
        <dbReference type="ARBA" id="ARBA00023157"/>
    </source>
</evidence>
<evidence type="ECO:0000259" key="11">
    <source>
        <dbReference type="Pfam" id="PF06747"/>
    </source>
</evidence>
<dbReference type="Proteomes" id="UP000070133">
    <property type="component" value="Unassembled WGS sequence"/>
</dbReference>
<dbReference type="OrthoDB" id="276296at2759"/>
<evidence type="ECO:0000313" key="12">
    <source>
        <dbReference type="EMBL" id="KXT05391.1"/>
    </source>
</evidence>
<name>A0A139HSE2_9PEZI</name>
<dbReference type="EMBL" id="LFZN01000013">
    <property type="protein sequence ID" value="KXT05391.1"/>
    <property type="molecule type" value="Genomic_DNA"/>
</dbReference>
<keyword evidence="7" id="KW-0249">Electron transport</keyword>
<evidence type="ECO:0000256" key="8">
    <source>
        <dbReference type="ARBA" id="ARBA00023128"/>
    </source>
</evidence>
<dbReference type="AlphaFoldDB" id="A0A139HSE2"/>
<keyword evidence="6" id="KW-0677">Repeat</keyword>
<dbReference type="InterPro" id="IPR010625">
    <property type="entry name" value="CHCH"/>
</dbReference>
<evidence type="ECO:0000313" key="13">
    <source>
        <dbReference type="Proteomes" id="UP000070133"/>
    </source>
</evidence>
<dbReference type="PANTHER" id="PTHR13344">
    <property type="entry name" value="NADH-UBIQUINONE OXIDOREDUCTASE"/>
    <property type="match status" value="1"/>
</dbReference>
<feature type="compositionally biased region" description="Pro residues" evidence="10">
    <location>
        <begin position="497"/>
        <end position="506"/>
    </location>
</feature>
<reference evidence="12 13" key="1">
    <citation type="submission" date="2015-07" db="EMBL/GenBank/DDBJ databases">
        <title>Comparative genomics of the Sigatoka disease complex on banana suggests a link between parallel evolutionary changes in Pseudocercospora fijiensis and Pseudocercospora eumusae and increased virulence on the banana host.</title>
        <authorList>
            <person name="Chang T.-C."/>
            <person name="Salvucci A."/>
            <person name="Crous P.W."/>
            <person name="Stergiopoulos I."/>
        </authorList>
    </citation>
    <scope>NUCLEOTIDE SEQUENCE [LARGE SCALE GENOMIC DNA]</scope>
    <source>
        <strain evidence="12 13">CBS 114824</strain>
    </source>
</reference>
<sequence length="586" mass="66286">MSARQPRFNQQVLIDTTPLPDDIPKVAEVGASSAPLLSAAFFIGARCKPYNDDFMLCKTEANGKGETECLKEGRKVTRCAASVLEDINKSCLEEFRKHWQCLDNNNQQLWQCRGLERGLNKCVFDKLKLEKTIPGAPENETPVHLRKKQIYAKSIFDTMIHEQGLRVYLKRAATAYKEYDIWAKNDHSLVEYRLNSDNHVHTGTRSRVAFAKLRDEQEEEAKVVLDFGRQFRLFTATAVKVWICIDRGNGNDEPIVEILEKEGIHFGPFGIDIVLPQPRDSPFVPFHDPNQDRRPNPGCVAVFITRGHVYGVLGEPMFVSTPPGQDGDTMCFEFQCRPKGFDFNIPEPLPIRDAQQPESEPENPQQPPPYRLAAGPGAEGYLLDRVSEDSRHDASFTKAMQQPSAQPVQASSATKFAPEHDAVTSRVETSRTTSKICHKRKAVDGIEDPVESTKKLSAHQSPNDTFAMQATRESEEKIQNQERSRSQNAPADHQLPGPSPSAPPRPLQDRISNTEAHEVIDLTDDTVEIKPEIFDEANSRVSVRRAVEEEQDEEDLELELREIQIQRKLRALRKSKKQQMVVKLEF</sequence>
<feature type="compositionally biased region" description="Basic and acidic residues" evidence="10">
    <location>
        <begin position="472"/>
        <end position="485"/>
    </location>
</feature>
<keyword evidence="5" id="KW-0679">Respiratory chain</keyword>
<evidence type="ECO:0000256" key="6">
    <source>
        <dbReference type="ARBA" id="ARBA00022737"/>
    </source>
</evidence>
<organism evidence="12 13">
    <name type="scientific">Pseudocercospora eumusae</name>
    <dbReference type="NCBI Taxonomy" id="321146"/>
    <lineage>
        <taxon>Eukaryota</taxon>
        <taxon>Fungi</taxon>
        <taxon>Dikarya</taxon>
        <taxon>Ascomycota</taxon>
        <taxon>Pezizomycotina</taxon>
        <taxon>Dothideomycetes</taxon>
        <taxon>Dothideomycetidae</taxon>
        <taxon>Mycosphaerellales</taxon>
        <taxon>Mycosphaerellaceae</taxon>
        <taxon>Pseudocercospora</taxon>
    </lineage>
</organism>
<feature type="region of interest" description="Disordered" evidence="10">
    <location>
        <begin position="345"/>
        <end position="376"/>
    </location>
</feature>
<feature type="domain" description="CHCH" evidence="11">
    <location>
        <begin position="91"/>
        <end position="124"/>
    </location>
</feature>
<dbReference type="InterPro" id="IPR016680">
    <property type="entry name" value="NDUFA8"/>
</dbReference>
<dbReference type="PROSITE" id="PS51808">
    <property type="entry name" value="CHCH"/>
    <property type="match status" value="2"/>
</dbReference>
<evidence type="ECO:0000256" key="5">
    <source>
        <dbReference type="ARBA" id="ARBA00022660"/>
    </source>
</evidence>
<comment type="subcellular location">
    <subcellularLocation>
        <location evidence="2">Mitochondrion</location>
    </subcellularLocation>
</comment>
<comment type="function">
    <text evidence="1">Accessory subunit of the mitochondrial membrane respiratory chain NADH dehydrogenase (Complex I), that is believed not to be involved in catalysis. Complex I functions in the transfer of electrons from NADH to the respiratory chain. The immediate electron acceptor for the enzyme is believed to be ubiquinone.</text>
</comment>
<evidence type="ECO:0000256" key="3">
    <source>
        <dbReference type="ARBA" id="ARBA00010705"/>
    </source>
</evidence>
<evidence type="ECO:0000256" key="10">
    <source>
        <dbReference type="SAM" id="MobiDB-lite"/>
    </source>
</evidence>
<evidence type="ECO:0000256" key="2">
    <source>
        <dbReference type="ARBA" id="ARBA00004173"/>
    </source>
</evidence>
<evidence type="ECO:0000256" key="1">
    <source>
        <dbReference type="ARBA" id="ARBA00003195"/>
    </source>
</evidence>
<keyword evidence="8" id="KW-0496">Mitochondrion</keyword>
<dbReference type="STRING" id="321146.A0A139HSE2"/>
<comment type="similarity">
    <text evidence="3">Belongs to the complex I NDUFA8 subunit family.</text>
</comment>
<evidence type="ECO:0000256" key="4">
    <source>
        <dbReference type="ARBA" id="ARBA00022448"/>
    </source>
</evidence>
<evidence type="ECO:0000256" key="7">
    <source>
        <dbReference type="ARBA" id="ARBA00022982"/>
    </source>
</evidence>
<comment type="caution">
    <text evidence="12">The sequence shown here is derived from an EMBL/GenBank/DDBJ whole genome shotgun (WGS) entry which is preliminary data.</text>
</comment>
<dbReference type="GO" id="GO:0005739">
    <property type="term" value="C:mitochondrion"/>
    <property type="evidence" value="ECO:0007669"/>
    <property type="project" value="UniProtKB-SubCell"/>
</dbReference>
<dbReference type="Pfam" id="PF06747">
    <property type="entry name" value="CHCH"/>
    <property type="match status" value="1"/>
</dbReference>